<dbReference type="Proteomes" id="UP001642360">
    <property type="component" value="Unassembled WGS sequence"/>
</dbReference>
<name>A0ABC8UVE1_9AQUA</name>
<keyword evidence="3" id="KW-0064">Aspartyl protease</keyword>
<dbReference type="PANTHER" id="PTHR47967">
    <property type="entry name" value="OS07G0603500 PROTEIN-RELATED"/>
    <property type="match status" value="1"/>
</dbReference>
<evidence type="ECO:0000259" key="8">
    <source>
        <dbReference type="PROSITE" id="PS51767"/>
    </source>
</evidence>
<evidence type="ECO:0000313" key="9">
    <source>
        <dbReference type="EMBL" id="CAK9184684.1"/>
    </source>
</evidence>
<feature type="domain" description="Peptidase A1" evidence="8">
    <location>
        <begin position="82"/>
        <end position="459"/>
    </location>
</feature>
<evidence type="ECO:0000256" key="7">
    <source>
        <dbReference type="SAM" id="SignalP"/>
    </source>
</evidence>
<evidence type="ECO:0000256" key="3">
    <source>
        <dbReference type="ARBA" id="ARBA00022750"/>
    </source>
</evidence>
<evidence type="ECO:0000256" key="4">
    <source>
        <dbReference type="ARBA" id="ARBA00022801"/>
    </source>
</evidence>
<proteinExistence type="inferred from homology"/>
<dbReference type="Pfam" id="PF14541">
    <property type="entry name" value="TAXi_C"/>
    <property type="match status" value="1"/>
</dbReference>
<reference evidence="9 10" key="1">
    <citation type="submission" date="2024-02" db="EMBL/GenBank/DDBJ databases">
        <authorList>
            <person name="Vignale AGUSTIN F."/>
            <person name="Sosa J E."/>
            <person name="Modenutti C."/>
        </authorList>
    </citation>
    <scope>NUCLEOTIDE SEQUENCE [LARGE SCALE GENOMIC DNA]</scope>
</reference>
<gene>
    <name evidence="9" type="ORF">ILEXP_LOCUS55039</name>
</gene>
<dbReference type="InterPro" id="IPR021109">
    <property type="entry name" value="Peptidase_aspartic_dom_sf"/>
</dbReference>
<dbReference type="AlphaFoldDB" id="A0ABC8UVE1"/>
<dbReference type="InterPro" id="IPR032799">
    <property type="entry name" value="TAXi_C"/>
</dbReference>
<feature type="active site" evidence="6">
    <location>
        <position position="330"/>
    </location>
</feature>
<dbReference type="InterPro" id="IPR032861">
    <property type="entry name" value="TAXi_N"/>
</dbReference>
<feature type="active site" evidence="6">
    <location>
        <position position="100"/>
    </location>
</feature>
<keyword evidence="10" id="KW-1185">Reference proteome</keyword>
<dbReference type="PROSITE" id="PS51767">
    <property type="entry name" value="PEPTIDASE_A1"/>
    <property type="match status" value="1"/>
</dbReference>
<evidence type="ECO:0000256" key="5">
    <source>
        <dbReference type="ARBA" id="ARBA00023180"/>
    </source>
</evidence>
<organism evidence="9 10">
    <name type="scientific">Ilex paraguariensis</name>
    <name type="common">yerba mate</name>
    <dbReference type="NCBI Taxonomy" id="185542"/>
    <lineage>
        <taxon>Eukaryota</taxon>
        <taxon>Viridiplantae</taxon>
        <taxon>Streptophyta</taxon>
        <taxon>Embryophyta</taxon>
        <taxon>Tracheophyta</taxon>
        <taxon>Spermatophyta</taxon>
        <taxon>Magnoliopsida</taxon>
        <taxon>eudicotyledons</taxon>
        <taxon>Gunneridae</taxon>
        <taxon>Pentapetalae</taxon>
        <taxon>asterids</taxon>
        <taxon>campanulids</taxon>
        <taxon>Aquifoliales</taxon>
        <taxon>Aquifoliaceae</taxon>
        <taxon>Ilex</taxon>
    </lineage>
</organism>
<keyword evidence="5" id="KW-0325">Glycoprotein</keyword>
<dbReference type="CDD" id="cd05476">
    <property type="entry name" value="pepsin_A_like_plant"/>
    <property type="match status" value="1"/>
</dbReference>
<dbReference type="InterPro" id="IPR051708">
    <property type="entry name" value="Plant_Aspart_Prot_A1"/>
</dbReference>
<dbReference type="InterPro" id="IPR033121">
    <property type="entry name" value="PEPTIDASE_A1"/>
</dbReference>
<dbReference type="Gene3D" id="2.40.70.10">
    <property type="entry name" value="Acid Proteases"/>
    <property type="match status" value="2"/>
</dbReference>
<evidence type="ECO:0000256" key="6">
    <source>
        <dbReference type="PIRSR" id="PIRSR601461-1"/>
    </source>
</evidence>
<dbReference type="PANTHER" id="PTHR47967:SF36">
    <property type="entry name" value="PEPTIDASE A1 DOMAIN-CONTAINING PROTEIN"/>
    <property type="match status" value="1"/>
</dbReference>
<dbReference type="Pfam" id="PF14543">
    <property type="entry name" value="TAXi_N"/>
    <property type="match status" value="1"/>
</dbReference>
<protein>
    <recommendedName>
        <fullName evidence="8">Peptidase A1 domain-containing protein</fullName>
    </recommendedName>
</protein>
<dbReference type="EMBL" id="CAUOFW020009057">
    <property type="protein sequence ID" value="CAK9184684.1"/>
    <property type="molecule type" value="Genomic_DNA"/>
</dbReference>
<dbReference type="InterPro" id="IPR034161">
    <property type="entry name" value="Pepsin-like_plant"/>
</dbReference>
<dbReference type="PRINTS" id="PR00792">
    <property type="entry name" value="PEPSIN"/>
</dbReference>
<comment type="caution">
    <text evidence="9">The sequence shown here is derived from an EMBL/GenBank/DDBJ whole genome shotgun (WGS) entry which is preliminary data.</text>
</comment>
<accession>A0ABC8UVE1</accession>
<evidence type="ECO:0000256" key="2">
    <source>
        <dbReference type="ARBA" id="ARBA00022670"/>
    </source>
</evidence>
<dbReference type="FunFam" id="2.40.70.10:FF:000034">
    <property type="entry name" value="Aspartyl protease family protein"/>
    <property type="match status" value="1"/>
</dbReference>
<keyword evidence="7" id="KW-0732">Signal</keyword>
<evidence type="ECO:0000256" key="1">
    <source>
        <dbReference type="ARBA" id="ARBA00007447"/>
    </source>
</evidence>
<evidence type="ECO:0000313" key="10">
    <source>
        <dbReference type="Proteomes" id="UP001642360"/>
    </source>
</evidence>
<dbReference type="GO" id="GO:0004190">
    <property type="term" value="F:aspartic-type endopeptidase activity"/>
    <property type="evidence" value="ECO:0007669"/>
    <property type="project" value="UniProtKB-KW"/>
</dbReference>
<dbReference type="SUPFAM" id="SSF50630">
    <property type="entry name" value="Acid proteases"/>
    <property type="match status" value="1"/>
</dbReference>
<sequence length="464" mass="50374">MASSTSFLCFLSLLSLLLPSISPSPTSITIPLSQFNTNPSSDLYQNLTHLASISLARAHHLKNPQKAPVFTTSVSSHSYGGYSISLSFGSPPQTIPFIVDTASNFVWFPCTTRYICKNCSVSDSNPPIIPSFIPKLSSSVKILGCLNPKCGWIHNNTDSQSRCPDCEPNSRNCTQICPPYLILYGLGSTGGIALVETLNFPGRKVQDFLVGCSLFSSHQPAGIAGFGRGLSSLPTQLGVKKFSYCLLSHKFDDTKKISSLVLDSESDSGKKTRDLSYTPLIKNPVVPGKHAFSVYYYVGLRQITVGGHKVKIPYKYLSPDSVGNGGTIIDSGTTFTYLSSNVFELVIKSFTGQMKNYKRAEDVEFQTGLRPCFNFSSQNSVAFPAVRFHFKGGAEMALPLENYFSVVGGVDAMCLTVVTDNVVEGASGGGGGPAIILGNYQMQNFYVEYDLRNERLGFRPQSCK</sequence>
<keyword evidence="4" id="KW-0378">Hydrolase</keyword>
<dbReference type="InterPro" id="IPR001461">
    <property type="entry name" value="Aspartic_peptidase_A1"/>
</dbReference>
<keyword evidence="2" id="KW-0645">Protease</keyword>
<feature type="chain" id="PRO_5044763788" description="Peptidase A1 domain-containing protein" evidence="7">
    <location>
        <begin position="24"/>
        <end position="464"/>
    </location>
</feature>
<dbReference type="GO" id="GO:0006508">
    <property type="term" value="P:proteolysis"/>
    <property type="evidence" value="ECO:0007669"/>
    <property type="project" value="UniProtKB-KW"/>
</dbReference>
<feature type="signal peptide" evidence="7">
    <location>
        <begin position="1"/>
        <end position="23"/>
    </location>
</feature>
<comment type="similarity">
    <text evidence="1">Belongs to the peptidase A1 family.</text>
</comment>